<comment type="similarity">
    <text evidence="2 8">Belongs to the CPA3 antiporters (TC 2.A.63) subunit F family.</text>
</comment>
<dbReference type="InterPro" id="IPR007208">
    <property type="entry name" value="MrpF/PhaF-like"/>
</dbReference>
<keyword evidence="4 8" id="KW-1003">Cell membrane</keyword>
<evidence type="ECO:0000313" key="9">
    <source>
        <dbReference type="EMBL" id="PTR20818.1"/>
    </source>
</evidence>
<evidence type="ECO:0000256" key="3">
    <source>
        <dbReference type="ARBA" id="ARBA00022448"/>
    </source>
</evidence>
<dbReference type="NCBIfam" id="NF004812">
    <property type="entry name" value="PRK06161.1"/>
    <property type="match status" value="1"/>
</dbReference>
<keyword evidence="3 8" id="KW-0813">Transport</keyword>
<organism evidence="9 10">
    <name type="scientific">Cereibacter azotoformans</name>
    <dbReference type="NCBI Taxonomy" id="43057"/>
    <lineage>
        <taxon>Bacteria</taxon>
        <taxon>Pseudomonadati</taxon>
        <taxon>Pseudomonadota</taxon>
        <taxon>Alphaproteobacteria</taxon>
        <taxon>Rhodobacterales</taxon>
        <taxon>Paracoccaceae</taxon>
        <taxon>Cereibacter</taxon>
    </lineage>
</organism>
<accession>A0A2T5KEF9</accession>
<dbReference type="RefSeq" id="WP_011907293.1">
    <property type="nucleotide sequence ID" value="NZ_CP089965.1"/>
</dbReference>
<dbReference type="PANTHER" id="PTHR34702:SF1">
    <property type="entry name" value="NA(+)_H(+) ANTIPORTER SUBUNIT F"/>
    <property type="match status" value="1"/>
</dbReference>
<dbReference type="PANTHER" id="PTHR34702">
    <property type="entry name" value="NA(+)/H(+) ANTIPORTER SUBUNIT F1"/>
    <property type="match status" value="1"/>
</dbReference>
<dbReference type="OrthoDB" id="9800226at2"/>
<keyword evidence="8" id="KW-0406">Ion transport</keyword>
<proteinExistence type="inferred from homology"/>
<evidence type="ECO:0000313" key="10">
    <source>
        <dbReference type="Proteomes" id="UP000244060"/>
    </source>
</evidence>
<evidence type="ECO:0000256" key="1">
    <source>
        <dbReference type="ARBA" id="ARBA00004651"/>
    </source>
</evidence>
<keyword evidence="6" id="KW-1133">Transmembrane helix</keyword>
<dbReference type="Pfam" id="PF04066">
    <property type="entry name" value="MrpF_PhaF"/>
    <property type="match status" value="1"/>
</dbReference>
<dbReference type="EMBL" id="QAOT01000001">
    <property type="protein sequence ID" value="PTR20818.1"/>
    <property type="molecule type" value="Genomic_DNA"/>
</dbReference>
<evidence type="ECO:0000256" key="8">
    <source>
        <dbReference type="PIRNR" id="PIRNR028784"/>
    </source>
</evidence>
<keyword evidence="8" id="KW-0050">Antiport</keyword>
<dbReference type="AlphaFoldDB" id="A0A2T5KEF9"/>
<evidence type="ECO:0000256" key="2">
    <source>
        <dbReference type="ARBA" id="ARBA00009212"/>
    </source>
</evidence>
<dbReference type="GO" id="GO:0005886">
    <property type="term" value="C:plasma membrane"/>
    <property type="evidence" value="ECO:0007669"/>
    <property type="project" value="UniProtKB-SubCell"/>
</dbReference>
<evidence type="ECO:0000256" key="6">
    <source>
        <dbReference type="ARBA" id="ARBA00022989"/>
    </source>
</evidence>
<dbReference type="PIRSF" id="PIRSF028784">
    <property type="entry name" value="MrpF"/>
    <property type="match status" value="1"/>
</dbReference>
<name>A0A2T5KEF9_9RHOB</name>
<evidence type="ECO:0000256" key="7">
    <source>
        <dbReference type="ARBA" id="ARBA00023136"/>
    </source>
</evidence>
<reference evidence="9 10" key="1">
    <citation type="submission" date="2018-04" db="EMBL/GenBank/DDBJ databases">
        <title>Genomic Encyclopedia of Type Strains, Phase III (KMG-III): the genomes of soil and plant-associated and newly described type strains.</title>
        <authorList>
            <person name="Whitman W."/>
        </authorList>
    </citation>
    <scope>NUCLEOTIDE SEQUENCE [LARGE SCALE GENOMIC DNA]</scope>
    <source>
        <strain evidence="9 10">KA25</strain>
    </source>
</reference>
<sequence length="89" mass="9500">MIALALTYALGCFGVALLFNLARLLQGPTIADRILALDTMVINMIALIVLFGIRGAGTMTFEAALLFAMTGFVSTVAYAKFVLRGNIIE</sequence>
<gene>
    <name evidence="9" type="ORF">C8J28_101138</name>
</gene>
<evidence type="ECO:0000256" key="4">
    <source>
        <dbReference type="ARBA" id="ARBA00022475"/>
    </source>
</evidence>
<comment type="subcellular location">
    <subcellularLocation>
        <location evidence="1 8">Cell membrane</location>
        <topology evidence="1 8">Multi-pass membrane protein</topology>
    </subcellularLocation>
</comment>
<dbReference type="Proteomes" id="UP000244060">
    <property type="component" value="Unassembled WGS sequence"/>
</dbReference>
<evidence type="ECO:0000256" key="5">
    <source>
        <dbReference type="ARBA" id="ARBA00022692"/>
    </source>
</evidence>
<keyword evidence="5" id="KW-0812">Transmembrane</keyword>
<protein>
    <submittedName>
        <fullName evidence="9">Multisubunit potassium/proton antiporter PhaF subunit</fullName>
    </submittedName>
</protein>
<keyword evidence="7 8" id="KW-0472">Membrane</keyword>
<keyword evidence="10" id="KW-1185">Reference proteome</keyword>
<comment type="caution">
    <text evidence="9">The sequence shown here is derived from an EMBL/GenBank/DDBJ whole genome shotgun (WGS) entry which is preliminary data.</text>
</comment>
<dbReference type="GO" id="GO:0015385">
    <property type="term" value="F:sodium:proton antiporter activity"/>
    <property type="evidence" value="ECO:0007669"/>
    <property type="project" value="TreeGrafter"/>
</dbReference>